<dbReference type="Pfam" id="PF00854">
    <property type="entry name" value="PTR2"/>
    <property type="match status" value="1"/>
</dbReference>
<dbReference type="InterPro" id="IPR036259">
    <property type="entry name" value="MFS_trans_sf"/>
</dbReference>
<dbReference type="FunFam" id="1.20.1250.20:FF:000085">
    <property type="entry name" value="MFS peptide transporter Ptr2"/>
    <property type="match status" value="1"/>
</dbReference>
<feature type="transmembrane region" description="Helical" evidence="8">
    <location>
        <begin position="186"/>
        <end position="207"/>
    </location>
</feature>
<feature type="transmembrane region" description="Helical" evidence="8">
    <location>
        <begin position="413"/>
        <end position="433"/>
    </location>
</feature>
<comment type="similarity">
    <text evidence="2">Belongs to the major facilitator superfamily. Proton-dependent oligopeptide transporter (POT/PTR) (TC 2.A.17) family.</text>
</comment>
<dbReference type="GO" id="GO:0071916">
    <property type="term" value="F:dipeptide transmembrane transporter activity"/>
    <property type="evidence" value="ECO:0007669"/>
    <property type="project" value="UniProtKB-ARBA"/>
</dbReference>
<feature type="transmembrane region" description="Helical" evidence="8">
    <location>
        <begin position="121"/>
        <end position="146"/>
    </location>
</feature>
<sequence>MASLQIPTDYETGGPDVRGVLAPEDEKKSSVEIVDNVAVAAELAELEQDGRPPTDEERATLRFVSGPIPWPAYLICLVEFAERASYYGCTGVFGNFIQRPLPHNGNGAGAPPKGTQETAGALGLGLIAATGITQTFSFLAYTLPILGGIMADTKWGRFKTICVGTAVGALAHIIMVISAIPSVIAAGHAIGPFIISILTLALGTGFIKSCIAPTIADQSVVKVQTIRTLPSGEKVIVDPGSTIQSMLMVYYWAVNVGAFFSVATSYSEKRIGYWLAYLLPGILYILMPITLVVVYPKLVRLPPQGSVVLDAFKVFKTIFSRAGFRGMIKGGENWNVAKPSNIAASGGLKNKPATWLTWDDDFVDELKRTIAACKLFLFLPIFSIADGGLGTIQNNQGASLTTNGAPNDLLGNFNSLTIIVVAPLLNFFIYPGLRRLGINFSPIRRIVFGFLVAAVAMVVGAIIQWQIYLTSPCGYYASNCSVGTGVSPISVWVQIPLYSLPAMAELFINVTSYEIAYTRAPQRMKGVVFAIVLFMSALSSAITLIVSPSFVDPNLIWPFVGLAAVCVVSAALIWILFHKMDAEEAAVLAIGTTRKIEGVVRPVREKDSQAL</sequence>
<dbReference type="EMBL" id="JACAZE010000001">
    <property type="protein sequence ID" value="KAF7323481.1"/>
    <property type="molecule type" value="Genomic_DNA"/>
</dbReference>
<feature type="transmembrane region" description="Helical" evidence="8">
    <location>
        <begin position="528"/>
        <end position="550"/>
    </location>
</feature>
<evidence type="ECO:0000256" key="4">
    <source>
        <dbReference type="ARBA" id="ARBA00022692"/>
    </source>
</evidence>
<comment type="subcellular location">
    <subcellularLocation>
        <location evidence="1">Membrane</location>
        <topology evidence="1">Multi-pass membrane protein</topology>
    </subcellularLocation>
</comment>
<evidence type="ECO:0000256" key="5">
    <source>
        <dbReference type="ARBA" id="ARBA00022989"/>
    </source>
</evidence>
<feature type="transmembrane region" description="Helical" evidence="8">
    <location>
        <begin position="249"/>
        <end position="267"/>
    </location>
</feature>
<dbReference type="Proteomes" id="UP000613580">
    <property type="component" value="Unassembled WGS sequence"/>
</dbReference>
<protein>
    <submittedName>
        <fullName evidence="9">PTR2-domain-containing protein</fullName>
    </submittedName>
</protein>
<keyword evidence="6 8" id="KW-0472">Membrane</keyword>
<keyword evidence="5 8" id="KW-1133">Transmembrane helix</keyword>
<feature type="transmembrane region" description="Helical" evidence="8">
    <location>
        <begin position="445"/>
        <end position="469"/>
    </location>
</feature>
<evidence type="ECO:0000313" key="10">
    <source>
        <dbReference type="Proteomes" id="UP000613580"/>
    </source>
</evidence>
<evidence type="ECO:0000256" key="2">
    <source>
        <dbReference type="ARBA" id="ARBA00005982"/>
    </source>
</evidence>
<evidence type="ECO:0000256" key="3">
    <source>
        <dbReference type="ARBA" id="ARBA00022448"/>
    </source>
</evidence>
<gene>
    <name evidence="9" type="ORF">HMN09_00129200</name>
</gene>
<dbReference type="PANTHER" id="PTHR11654">
    <property type="entry name" value="OLIGOPEPTIDE TRANSPORTER-RELATED"/>
    <property type="match status" value="1"/>
</dbReference>
<feature type="transmembrane region" description="Helical" evidence="8">
    <location>
        <begin position="273"/>
        <end position="295"/>
    </location>
</feature>
<keyword evidence="10" id="KW-1185">Reference proteome</keyword>
<evidence type="ECO:0000256" key="6">
    <source>
        <dbReference type="ARBA" id="ARBA00023136"/>
    </source>
</evidence>
<dbReference type="SUPFAM" id="SSF103473">
    <property type="entry name" value="MFS general substrate transporter"/>
    <property type="match status" value="1"/>
</dbReference>
<dbReference type="AlphaFoldDB" id="A0A8H6TUD6"/>
<dbReference type="Gene3D" id="1.20.1250.20">
    <property type="entry name" value="MFS general substrate transporter like domains"/>
    <property type="match status" value="1"/>
</dbReference>
<organism evidence="9 10">
    <name type="scientific">Mycena chlorophos</name>
    <name type="common">Agaric fungus</name>
    <name type="synonym">Agaricus chlorophos</name>
    <dbReference type="NCBI Taxonomy" id="658473"/>
    <lineage>
        <taxon>Eukaryota</taxon>
        <taxon>Fungi</taxon>
        <taxon>Dikarya</taxon>
        <taxon>Basidiomycota</taxon>
        <taxon>Agaricomycotina</taxon>
        <taxon>Agaricomycetes</taxon>
        <taxon>Agaricomycetidae</taxon>
        <taxon>Agaricales</taxon>
        <taxon>Marasmiineae</taxon>
        <taxon>Mycenaceae</taxon>
        <taxon>Mycena</taxon>
    </lineage>
</organism>
<name>A0A8H6TUD6_MYCCL</name>
<dbReference type="InterPro" id="IPR000109">
    <property type="entry name" value="POT_fam"/>
</dbReference>
<dbReference type="OrthoDB" id="8904098at2759"/>
<feature type="transmembrane region" description="Helical" evidence="8">
    <location>
        <begin position="489"/>
        <end position="508"/>
    </location>
</feature>
<comment type="caution">
    <text evidence="9">The sequence shown here is derived from an EMBL/GenBank/DDBJ whole genome shotgun (WGS) entry which is preliminary data.</text>
</comment>
<evidence type="ECO:0000313" key="9">
    <source>
        <dbReference type="EMBL" id="KAF7323481.1"/>
    </source>
</evidence>
<dbReference type="GO" id="GO:0005886">
    <property type="term" value="C:plasma membrane"/>
    <property type="evidence" value="ECO:0007669"/>
    <property type="project" value="UniProtKB-ARBA"/>
</dbReference>
<proteinExistence type="inferred from homology"/>
<evidence type="ECO:0000256" key="7">
    <source>
        <dbReference type="SAM" id="MobiDB-lite"/>
    </source>
</evidence>
<keyword evidence="3" id="KW-0813">Transport</keyword>
<feature type="transmembrane region" description="Helical" evidence="8">
    <location>
        <begin position="556"/>
        <end position="577"/>
    </location>
</feature>
<accession>A0A8H6TUD6</accession>
<keyword evidence="4 8" id="KW-0812">Transmembrane</keyword>
<evidence type="ECO:0000256" key="8">
    <source>
        <dbReference type="SAM" id="Phobius"/>
    </source>
</evidence>
<evidence type="ECO:0000256" key="1">
    <source>
        <dbReference type="ARBA" id="ARBA00004141"/>
    </source>
</evidence>
<feature type="transmembrane region" description="Helical" evidence="8">
    <location>
        <begin position="158"/>
        <end position="180"/>
    </location>
</feature>
<reference evidence="9" key="1">
    <citation type="submission" date="2020-05" db="EMBL/GenBank/DDBJ databases">
        <title>Mycena genomes resolve the evolution of fungal bioluminescence.</title>
        <authorList>
            <person name="Tsai I.J."/>
        </authorList>
    </citation>
    <scope>NUCLEOTIDE SEQUENCE</scope>
    <source>
        <strain evidence="9">110903Hualien_Pintung</strain>
    </source>
</reference>
<feature type="region of interest" description="Disordered" evidence="7">
    <location>
        <begin position="1"/>
        <end position="27"/>
    </location>
</feature>